<dbReference type="PANTHER" id="PTHR10098:SF108">
    <property type="entry name" value="TETRATRICOPEPTIDE REPEAT PROTEIN 28"/>
    <property type="match status" value="1"/>
</dbReference>
<dbReference type="Pfam" id="PF12770">
    <property type="entry name" value="CHAT"/>
    <property type="match status" value="1"/>
</dbReference>
<proteinExistence type="predicted"/>
<dbReference type="PANTHER" id="PTHR10098">
    <property type="entry name" value="RAPSYN-RELATED"/>
    <property type="match status" value="1"/>
</dbReference>
<dbReference type="Proteomes" id="UP001183643">
    <property type="component" value="Unassembled WGS sequence"/>
</dbReference>
<gene>
    <name evidence="2" type="ORF">J2S41_001649</name>
</gene>
<evidence type="ECO:0000313" key="3">
    <source>
        <dbReference type="Proteomes" id="UP001183643"/>
    </source>
</evidence>
<keyword evidence="3" id="KW-1185">Reference proteome</keyword>
<comment type="caution">
    <text evidence="2">The sequence shown here is derived from an EMBL/GenBank/DDBJ whole genome shotgun (WGS) entry which is preliminary data.</text>
</comment>
<reference evidence="2" key="1">
    <citation type="submission" date="2023-07" db="EMBL/GenBank/DDBJ databases">
        <title>Sequencing the genomes of 1000 actinobacteria strains.</title>
        <authorList>
            <person name="Klenk H.-P."/>
        </authorList>
    </citation>
    <scope>NUCLEOTIDE SEQUENCE</scope>
    <source>
        <strain evidence="2">DSM 44707</strain>
    </source>
</reference>
<accession>A0AAE4C7U3</accession>
<protein>
    <recommendedName>
        <fullName evidence="1">CHAT domain-containing protein</fullName>
    </recommendedName>
</protein>
<dbReference type="RefSeq" id="WP_310365111.1">
    <property type="nucleotide sequence ID" value="NZ_JAVDYB010000001.1"/>
</dbReference>
<name>A0AAE4C7U3_9ACTN</name>
<sequence length="942" mass="102036">MRRSSEAFDEFARTPEASTAEGQRELVRLMEQVVEASPRDAHYHGVNASRLAELLGRLAGKGEEWAWDRGVKAVERFLTLVPESDWRYPLYLLARARLYYGRAVQTYDVADIDQALPLIDQAFKSVGPNSGIKGTAAAAAAELSLHRYEATGDPTDLEASRSAALQIGWVRNALSIDRYRGAMTFGLASTWRFERLGDPEDATSAVAMVQYAREIAQDMQRPDLFDSVAHLGGIAYRALYEVTRDPTHLDTAIDNYQSTYDATDEAEILARAQALDNLGNGLAARFDARGDMTDILKAIKCSQTALRLLPDDEVGLRAVATRNLAAGVLTLCEIDGVSEDDVGVGELIQEVLTRTDDLLREASVPETPFDPARSASRLNETEAVRLLAVQATALLHLAVRSAEPLPALERALRVLSQVRAHWEQPYITSARYALGGISQRRLPEVYVGALLWRAQLAPDPQPWLRQAFEVGESAKSRLLSVQVQRLAVDPPGEIDPDLAEREQLLLAQLARLEGQEIRHLDSLAPDPLRVYRMQRRAELTRELDDVWARLGQSSEAAADYVALRRGTNSRWAAIAAARSDIVVVSLLRAARVEVRASPTRLITLVRTRGRNGTVLLDEFRNDPTPDAYRRFVAEVPADRGAGARDETWSRLLAPVLRRLGEAVGPIDRVVLSPPTYGRGLPWHLALERAGWHSTNAGSPSVITLPSLTMLVDSATTSGLRWHVPVNAAEASGIDDPDGIGEGISAPRLIDASPAQGPPVVVGNPTGDLPAAEDEAIAVAQTVGVEPLLGGAGTREAVRNALTEASIVHLAAHAVTDTDDPLASRVKLADGDLTVNDLLGGYVRSRIIVLSACEGARGEPIAGGEVLGLAQVLLRTGVGAVVAGLWRVPDEATAHLMKAFHSALARGCSVDSALHEATTRIRAAGWQQPYYWSGFIVVTGALE</sequence>
<dbReference type="AlphaFoldDB" id="A0AAE4C7U3"/>
<feature type="domain" description="CHAT" evidence="1">
    <location>
        <begin position="648"/>
        <end position="937"/>
    </location>
</feature>
<organism evidence="2 3">
    <name type="scientific">Catenuloplanes atrovinosus</name>
    <dbReference type="NCBI Taxonomy" id="137266"/>
    <lineage>
        <taxon>Bacteria</taxon>
        <taxon>Bacillati</taxon>
        <taxon>Actinomycetota</taxon>
        <taxon>Actinomycetes</taxon>
        <taxon>Micromonosporales</taxon>
        <taxon>Micromonosporaceae</taxon>
        <taxon>Catenuloplanes</taxon>
    </lineage>
</organism>
<dbReference type="EMBL" id="JAVDYB010000001">
    <property type="protein sequence ID" value="MDR7274871.1"/>
    <property type="molecule type" value="Genomic_DNA"/>
</dbReference>
<evidence type="ECO:0000313" key="2">
    <source>
        <dbReference type="EMBL" id="MDR7274871.1"/>
    </source>
</evidence>
<evidence type="ECO:0000259" key="1">
    <source>
        <dbReference type="Pfam" id="PF12770"/>
    </source>
</evidence>
<dbReference type="InterPro" id="IPR024983">
    <property type="entry name" value="CHAT_dom"/>
</dbReference>